<feature type="transmembrane region" description="Helical" evidence="4">
    <location>
        <begin position="115"/>
        <end position="135"/>
    </location>
</feature>
<name>A0AAD5VFT5_9AGAR</name>
<feature type="transmembrane region" description="Helical" evidence="4">
    <location>
        <begin position="318"/>
        <end position="343"/>
    </location>
</feature>
<feature type="transmembrane region" description="Helical" evidence="4">
    <location>
        <begin position="623"/>
        <end position="642"/>
    </location>
</feature>
<dbReference type="InterPro" id="IPR020846">
    <property type="entry name" value="MFS_dom"/>
</dbReference>
<dbReference type="AlphaFoldDB" id="A0AAD5VFT5"/>
<feature type="transmembrane region" description="Helical" evidence="4">
    <location>
        <begin position="504"/>
        <end position="522"/>
    </location>
</feature>
<dbReference type="Gene3D" id="1.20.1250.20">
    <property type="entry name" value="MFS general substrate transporter like domains"/>
    <property type="match status" value="3"/>
</dbReference>
<feature type="transmembrane region" description="Helical" evidence="4">
    <location>
        <begin position="820"/>
        <end position="840"/>
    </location>
</feature>
<feature type="region of interest" description="Disordered" evidence="3">
    <location>
        <begin position="403"/>
        <end position="450"/>
    </location>
</feature>
<feature type="transmembrane region" description="Helical" evidence="4">
    <location>
        <begin position="722"/>
        <end position="743"/>
    </location>
</feature>
<keyword evidence="4" id="KW-0812">Transmembrane</keyword>
<feature type="transmembrane region" description="Helical" evidence="4">
    <location>
        <begin position="458"/>
        <end position="483"/>
    </location>
</feature>
<evidence type="ECO:0000259" key="5">
    <source>
        <dbReference type="PROSITE" id="PS50850"/>
    </source>
</evidence>
<evidence type="ECO:0000256" key="2">
    <source>
        <dbReference type="ARBA" id="ARBA00006727"/>
    </source>
</evidence>
<protein>
    <recommendedName>
        <fullName evidence="5">Major facilitator superfamily (MFS) profile domain-containing protein</fullName>
    </recommendedName>
</protein>
<feature type="transmembrane region" description="Helical" evidence="4">
    <location>
        <begin position="697"/>
        <end position="716"/>
    </location>
</feature>
<feature type="transmembrane region" description="Helical" evidence="4">
    <location>
        <begin position="528"/>
        <end position="548"/>
    </location>
</feature>
<reference evidence="6" key="1">
    <citation type="submission" date="2022-07" db="EMBL/GenBank/DDBJ databases">
        <title>Genome Sequence of Leucocoprinus birnbaumii.</title>
        <authorList>
            <person name="Buettner E."/>
        </authorList>
    </citation>
    <scope>NUCLEOTIDE SEQUENCE</scope>
    <source>
        <strain evidence="6">VT141</strain>
    </source>
</reference>
<feature type="transmembrane region" description="Helical" evidence="4">
    <location>
        <begin position="560"/>
        <end position="582"/>
    </location>
</feature>
<comment type="similarity">
    <text evidence="2">Belongs to the major facilitator superfamily. Monocarboxylate porter (TC 2.A.1.13) family.</text>
</comment>
<feature type="transmembrane region" description="Helical" evidence="4">
    <location>
        <begin position="588"/>
        <end position="611"/>
    </location>
</feature>
<feature type="transmembrane region" description="Helical" evidence="4">
    <location>
        <begin position="228"/>
        <end position="251"/>
    </location>
</feature>
<evidence type="ECO:0000256" key="3">
    <source>
        <dbReference type="SAM" id="MobiDB-lite"/>
    </source>
</evidence>
<feature type="transmembrane region" description="Helical" evidence="4">
    <location>
        <begin position="355"/>
        <end position="376"/>
    </location>
</feature>
<gene>
    <name evidence="6" type="ORF">NP233_g11828</name>
</gene>
<sequence length="848" mass="92263">MHPDTKSEGQVDEKYEIDVDVSYLEASSREINESAKPTPDGGLRAWGVVLGSLLVQFSCSGYVCSYGVFQAITRLLHKDIHDRLLSVSYLLDWEYVPIPDVTNGPSQRQAIRPRLLAFICQGFGVGLGGGMMYIPSQAVISQYFDKMLPMALSIVLSGVSFGAILTPIIINNLLEKANLPFATATRIHAGFTTSILIIACMLVRPRIPPPNVHVNVFACLKRLTKDKLYVTLTGGFFFFGLGLFFPIFYLQLAATTHGLSKEFAFYSLVILNGCACAGSFICAFVSRKVRADYVTIFSAIGCSIICYAFASVGTPASIVLIGVIYGLSYGVIISILTPLVSLVNDEPKELGFRLGIAYACAGVAELAGPPIMGALLSGYKWWRPATFAGLRYPIPPFHRKMSRRSSTLSQEGSRETEKFSQDTPTEVVPSDDSKHHTNTSDERTPNTHDNFPDGGLRAWIVVMGSIFIASASLIPGVSSKPIIKKIFFIRNHHQLLLGLVRYKFAMKYSLVFFPGLIVGRLFDLGYFRPLFIVSGVFLVVATFLAAQCTEYWELLLSQGILAGIGCGGLFTCSNSIIAHWFKKKRGRALGYMAIGSALAGTTIPIIVKNLLPIVGFRWTMRTLGFIFLFTVVVCNATMKPRLPPVNVKGGLFNFAVFKDISYTLYCLSVFFAFLGSYTVMTYISTSAAQVKTISPDLAFYFVSFANGSSLIGRWMSGMLADSIGPLNVMAPASLIVGITTYAWPFARSTASLVVISVLYGFSIGAFVSLLPKPAMNFGGEGDVGRRVGMFLTIAAFAVLAGPPISGAIERKTGNFEDMGYFAGSAIMLGTSIMLVCRYVVLGKWIGKV</sequence>
<feature type="transmembrane region" description="Helical" evidence="4">
    <location>
        <begin position="263"/>
        <end position="286"/>
    </location>
</feature>
<accession>A0AAD5VFT5</accession>
<comment type="subcellular location">
    <subcellularLocation>
        <location evidence="1">Membrane</location>
        <topology evidence="1">Multi-pass membrane protein</topology>
    </subcellularLocation>
</comment>
<comment type="caution">
    <text evidence="6">The sequence shown here is derived from an EMBL/GenBank/DDBJ whole genome shotgun (WGS) entry which is preliminary data.</text>
</comment>
<dbReference type="Pfam" id="PF07690">
    <property type="entry name" value="MFS_1"/>
    <property type="match status" value="2"/>
</dbReference>
<evidence type="ECO:0000256" key="4">
    <source>
        <dbReference type="SAM" id="Phobius"/>
    </source>
</evidence>
<feature type="transmembrane region" description="Helical" evidence="4">
    <location>
        <begin position="662"/>
        <end position="685"/>
    </location>
</feature>
<dbReference type="GO" id="GO:0022857">
    <property type="term" value="F:transmembrane transporter activity"/>
    <property type="evidence" value="ECO:0007669"/>
    <property type="project" value="InterPro"/>
</dbReference>
<dbReference type="GO" id="GO:0016020">
    <property type="term" value="C:membrane"/>
    <property type="evidence" value="ECO:0007669"/>
    <property type="project" value="UniProtKB-SubCell"/>
</dbReference>
<keyword evidence="4" id="KW-1133">Transmembrane helix</keyword>
<feature type="transmembrane region" description="Helical" evidence="4">
    <location>
        <begin position="789"/>
        <end position="808"/>
    </location>
</feature>
<feature type="compositionally biased region" description="Basic and acidic residues" evidence="3">
    <location>
        <begin position="431"/>
        <end position="446"/>
    </location>
</feature>
<feature type="transmembrane region" description="Helical" evidence="4">
    <location>
        <begin position="45"/>
        <end position="69"/>
    </location>
</feature>
<feature type="domain" description="Major facilitator superfamily (MFS) profile" evidence="5">
    <location>
        <begin position="661"/>
        <end position="848"/>
    </location>
</feature>
<dbReference type="PANTHER" id="PTHR11360:SF234">
    <property type="entry name" value="MFS-TYPE TRANSPORTER DBAD-RELATED"/>
    <property type="match status" value="1"/>
</dbReference>
<dbReference type="EMBL" id="JANIEX010001514">
    <property type="protein sequence ID" value="KAJ3557097.1"/>
    <property type="molecule type" value="Genomic_DNA"/>
</dbReference>
<evidence type="ECO:0000313" key="6">
    <source>
        <dbReference type="EMBL" id="KAJ3557097.1"/>
    </source>
</evidence>
<dbReference type="InterPro" id="IPR050327">
    <property type="entry name" value="Proton-linked_MCT"/>
</dbReference>
<evidence type="ECO:0000313" key="7">
    <source>
        <dbReference type="Proteomes" id="UP001213000"/>
    </source>
</evidence>
<keyword evidence="7" id="KW-1185">Reference proteome</keyword>
<organism evidence="6 7">
    <name type="scientific">Leucocoprinus birnbaumii</name>
    <dbReference type="NCBI Taxonomy" id="56174"/>
    <lineage>
        <taxon>Eukaryota</taxon>
        <taxon>Fungi</taxon>
        <taxon>Dikarya</taxon>
        <taxon>Basidiomycota</taxon>
        <taxon>Agaricomycotina</taxon>
        <taxon>Agaricomycetes</taxon>
        <taxon>Agaricomycetidae</taxon>
        <taxon>Agaricales</taxon>
        <taxon>Agaricineae</taxon>
        <taxon>Agaricaceae</taxon>
        <taxon>Leucocoprinus</taxon>
    </lineage>
</organism>
<dbReference type="PROSITE" id="PS50850">
    <property type="entry name" value="MFS"/>
    <property type="match status" value="1"/>
</dbReference>
<dbReference type="InterPro" id="IPR036259">
    <property type="entry name" value="MFS_trans_sf"/>
</dbReference>
<dbReference type="InterPro" id="IPR011701">
    <property type="entry name" value="MFS"/>
</dbReference>
<feature type="transmembrane region" description="Helical" evidence="4">
    <location>
        <begin position="147"/>
        <end position="170"/>
    </location>
</feature>
<keyword evidence="4" id="KW-0472">Membrane</keyword>
<feature type="transmembrane region" description="Helical" evidence="4">
    <location>
        <begin position="750"/>
        <end position="769"/>
    </location>
</feature>
<evidence type="ECO:0000256" key="1">
    <source>
        <dbReference type="ARBA" id="ARBA00004141"/>
    </source>
</evidence>
<dbReference type="Proteomes" id="UP001213000">
    <property type="component" value="Unassembled WGS sequence"/>
</dbReference>
<dbReference type="PANTHER" id="PTHR11360">
    <property type="entry name" value="MONOCARBOXYLATE TRANSPORTER"/>
    <property type="match status" value="1"/>
</dbReference>
<dbReference type="SUPFAM" id="SSF103473">
    <property type="entry name" value="MFS general substrate transporter"/>
    <property type="match status" value="2"/>
</dbReference>
<proteinExistence type="inferred from homology"/>
<feature type="transmembrane region" description="Helical" evidence="4">
    <location>
        <begin position="293"/>
        <end position="312"/>
    </location>
</feature>